<evidence type="ECO:0000313" key="6">
    <source>
        <dbReference type="Proteomes" id="UP001231166"/>
    </source>
</evidence>
<dbReference type="EMBL" id="CP130956">
    <property type="protein sequence ID" value="WLF52485.1"/>
    <property type="molecule type" value="Genomic_DNA"/>
</dbReference>
<keyword evidence="5" id="KW-1185">Reference proteome</keyword>
<evidence type="ECO:0000256" key="1">
    <source>
        <dbReference type="SAM" id="MobiDB-lite"/>
    </source>
</evidence>
<evidence type="ECO:0000313" key="4">
    <source>
        <dbReference type="EMBL" id="WLF52485.1"/>
    </source>
</evidence>
<keyword evidence="3" id="KW-0614">Plasmid</keyword>
<sequence>MPTTYRVCYRQHTALVEFGVYRDRDEAFRVCAGLRGQGYDAGVYGSIGGRLEHIDPTQPALDTDAHPGRSPAPPPEGASENVP</sequence>
<evidence type="ECO:0000313" key="2">
    <source>
        <dbReference type="EMBL" id="MCZ4589307.1"/>
    </source>
</evidence>
<dbReference type="Proteomes" id="UP001231166">
    <property type="component" value="Plasmid pRho-VOC14-L"/>
</dbReference>
<protein>
    <recommendedName>
        <fullName evidence="7">SPOR domain-containing protein</fullName>
    </recommendedName>
</protein>
<accession>A0AAX3YRC0</accession>
<dbReference type="Proteomes" id="UP001066327">
    <property type="component" value="Unassembled WGS sequence"/>
</dbReference>
<evidence type="ECO:0000313" key="5">
    <source>
        <dbReference type="Proteomes" id="UP001066327"/>
    </source>
</evidence>
<gene>
    <name evidence="2" type="ORF">O4328_37675</name>
    <name evidence="3" type="ORF">Q5707_40210</name>
    <name evidence="4" type="ORF">Q5707_44785</name>
</gene>
<dbReference type="RefSeq" id="WP_141471991.1">
    <property type="nucleotide sequence ID" value="NZ_CP130956.1"/>
</dbReference>
<reference evidence="3" key="2">
    <citation type="submission" date="2023-07" db="EMBL/GenBank/DDBJ databases">
        <title>Genomic analysis of Rhodococcus opacus VOC-14 with glycol ethers degradation activity.</title>
        <authorList>
            <person name="Narkevich D.A."/>
            <person name="Hlushen A.M."/>
            <person name="Akhremchuk A.E."/>
            <person name="Sikolenko M.A."/>
            <person name="Valentovich L.N."/>
        </authorList>
    </citation>
    <scope>NUCLEOTIDE SEQUENCE</scope>
    <source>
        <strain evidence="3">VOC-14</strain>
        <plasmid evidence="3">pRho-VOC14-L</plasmid>
    </source>
</reference>
<proteinExistence type="predicted"/>
<dbReference type="AlphaFoldDB" id="A0AAX3YRC0"/>
<name>A0AAX3YRC0_RHOOP</name>
<geneLocation type="plasmid" evidence="3 6">
    <name>pRho-VOC14-L</name>
</geneLocation>
<evidence type="ECO:0000313" key="3">
    <source>
        <dbReference type="EMBL" id="WLF51718.1"/>
    </source>
</evidence>
<dbReference type="EMBL" id="CP130956">
    <property type="protein sequence ID" value="WLF51718.1"/>
    <property type="molecule type" value="Genomic_DNA"/>
</dbReference>
<organism evidence="3 6">
    <name type="scientific">Rhodococcus opacus</name>
    <name type="common">Nocardia opaca</name>
    <dbReference type="NCBI Taxonomy" id="37919"/>
    <lineage>
        <taxon>Bacteria</taxon>
        <taxon>Bacillati</taxon>
        <taxon>Actinomycetota</taxon>
        <taxon>Actinomycetes</taxon>
        <taxon>Mycobacteriales</taxon>
        <taxon>Nocardiaceae</taxon>
        <taxon>Rhodococcus</taxon>
    </lineage>
</organism>
<evidence type="ECO:0008006" key="7">
    <source>
        <dbReference type="Google" id="ProtNLM"/>
    </source>
</evidence>
<reference evidence="2" key="1">
    <citation type="submission" date="2022-12" db="EMBL/GenBank/DDBJ databases">
        <authorList>
            <person name="Krivoruchko A.V."/>
            <person name="Elkin A."/>
        </authorList>
    </citation>
    <scope>NUCLEOTIDE SEQUENCE</scope>
    <source>
        <strain evidence="2">IEGM 249</strain>
    </source>
</reference>
<dbReference type="EMBL" id="JAPWIS010000030">
    <property type="protein sequence ID" value="MCZ4589307.1"/>
    <property type="molecule type" value="Genomic_DNA"/>
</dbReference>
<feature type="region of interest" description="Disordered" evidence="1">
    <location>
        <begin position="50"/>
        <end position="83"/>
    </location>
</feature>